<comment type="similarity">
    <text evidence="1 7">Belongs to the acylphosphatase family.</text>
</comment>
<dbReference type="InterPro" id="IPR001792">
    <property type="entry name" value="Acylphosphatase-like_dom"/>
</dbReference>
<name>A0A455T6H0_9CHLR</name>
<reference evidence="9" key="1">
    <citation type="submission" date="2018-12" db="EMBL/GenBank/DDBJ databases">
        <title>Novel natural products biosynthetic potential of the class Ktedonobacteria.</title>
        <authorList>
            <person name="Zheng Y."/>
            <person name="Saitou A."/>
            <person name="Wang C.M."/>
            <person name="Toyoda A."/>
            <person name="Minakuchi Y."/>
            <person name="Sekiguchi Y."/>
            <person name="Ueda K."/>
            <person name="Takano H."/>
            <person name="Sakai Y."/>
            <person name="Yokota A."/>
            <person name="Yabe S."/>
        </authorList>
    </citation>
    <scope>NUCLEOTIDE SEQUENCE</scope>
    <source>
        <strain evidence="9">A3-2</strain>
    </source>
</reference>
<organism evidence="9">
    <name type="scientific">Thermogemmatispora argillosa</name>
    <dbReference type="NCBI Taxonomy" id="2045280"/>
    <lineage>
        <taxon>Bacteria</taxon>
        <taxon>Bacillati</taxon>
        <taxon>Chloroflexota</taxon>
        <taxon>Ktedonobacteria</taxon>
        <taxon>Thermogemmatisporales</taxon>
        <taxon>Thermogemmatisporaceae</taxon>
        <taxon>Thermogemmatispora</taxon>
    </lineage>
</organism>
<dbReference type="PANTHER" id="PTHR47268">
    <property type="entry name" value="ACYLPHOSPHATASE"/>
    <property type="match status" value="1"/>
</dbReference>
<evidence type="ECO:0000256" key="6">
    <source>
        <dbReference type="RuleBase" id="RU000553"/>
    </source>
</evidence>
<dbReference type="Pfam" id="PF00708">
    <property type="entry name" value="Acylphosphatase"/>
    <property type="match status" value="1"/>
</dbReference>
<evidence type="ECO:0000256" key="7">
    <source>
        <dbReference type="RuleBase" id="RU004168"/>
    </source>
</evidence>
<dbReference type="PROSITE" id="PS00151">
    <property type="entry name" value="ACYLPHOSPHATASE_2"/>
    <property type="match status" value="1"/>
</dbReference>
<evidence type="ECO:0000313" key="9">
    <source>
        <dbReference type="EMBL" id="BBH95189.1"/>
    </source>
</evidence>
<dbReference type="PROSITE" id="PS00150">
    <property type="entry name" value="ACYLPHOSPHATASE_1"/>
    <property type="match status" value="1"/>
</dbReference>
<feature type="active site" evidence="5">
    <location>
        <position position="45"/>
    </location>
</feature>
<dbReference type="PROSITE" id="PS51160">
    <property type="entry name" value="ACYLPHOSPHATASE_3"/>
    <property type="match status" value="1"/>
</dbReference>
<evidence type="ECO:0000256" key="4">
    <source>
        <dbReference type="ARBA" id="ARBA00047645"/>
    </source>
</evidence>
<accession>A0A455T6H0</accession>
<feature type="active site" evidence="5">
    <location>
        <position position="27"/>
    </location>
</feature>
<dbReference type="Gene3D" id="3.30.70.100">
    <property type="match status" value="1"/>
</dbReference>
<gene>
    <name evidence="9" type="primary">acyP</name>
    <name evidence="9" type="ORF">KTA_33880</name>
</gene>
<dbReference type="SUPFAM" id="SSF54975">
    <property type="entry name" value="Acylphosphatase/BLUF domain-like"/>
    <property type="match status" value="1"/>
</dbReference>
<dbReference type="EC" id="3.6.1.7" evidence="2 5"/>
<dbReference type="PRINTS" id="PR00112">
    <property type="entry name" value="ACYLPHPHTASE"/>
</dbReference>
<comment type="catalytic activity">
    <reaction evidence="4 5 6">
        <text>an acyl phosphate + H2O = a carboxylate + phosphate + H(+)</text>
        <dbReference type="Rhea" id="RHEA:14965"/>
        <dbReference type="ChEBI" id="CHEBI:15377"/>
        <dbReference type="ChEBI" id="CHEBI:15378"/>
        <dbReference type="ChEBI" id="CHEBI:29067"/>
        <dbReference type="ChEBI" id="CHEBI:43474"/>
        <dbReference type="ChEBI" id="CHEBI:59918"/>
        <dbReference type="EC" id="3.6.1.7"/>
    </reaction>
</comment>
<dbReference type="EMBL" id="AP019377">
    <property type="protein sequence ID" value="BBH95189.1"/>
    <property type="molecule type" value="Genomic_DNA"/>
</dbReference>
<sequence length="99" mass="11273">MKAMQQDNERQELYARVLGYVQGVGFRQFVMHHATALGLRGYVRNLADGSVEVLAQGPRPALERLLALLHRGPSAAEVHEVRVEWRQPSELLSGFHIRW</sequence>
<dbReference type="InterPro" id="IPR036046">
    <property type="entry name" value="Acylphosphatase-like_dom_sf"/>
</dbReference>
<evidence type="ECO:0000256" key="1">
    <source>
        <dbReference type="ARBA" id="ARBA00005614"/>
    </source>
</evidence>
<dbReference type="GO" id="GO:0003998">
    <property type="term" value="F:acylphosphatase activity"/>
    <property type="evidence" value="ECO:0007669"/>
    <property type="project" value="UniProtKB-EC"/>
</dbReference>
<keyword evidence="5 6" id="KW-0378">Hydrolase</keyword>
<dbReference type="InterPro" id="IPR020456">
    <property type="entry name" value="Acylphosphatase"/>
</dbReference>
<evidence type="ECO:0000259" key="8">
    <source>
        <dbReference type="PROSITE" id="PS51160"/>
    </source>
</evidence>
<protein>
    <recommendedName>
        <fullName evidence="3 5">Acylphosphatase</fullName>
        <ecNumber evidence="2 5">3.6.1.7</ecNumber>
    </recommendedName>
</protein>
<dbReference type="InterPro" id="IPR017968">
    <property type="entry name" value="Acylphosphatase_CS"/>
</dbReference>
<evidence type="ECO:0000256" key="3">
    <source>
        <dbReference type="ARBA" id="ARBA00015991"/>
    </source>
</evidence>
<dbReference type="PANTHER" id="PTHR47268:SF4">
    <property type="entry name" value="ACYLPHOSPHATASE"/>
    <property type="match status" value="1"/>
</dbReference>
<feature type="domain" description="Acylphosphatase-like" evidence="8">
    <location>
        <begin position="12"/>
        <end position="99"/>
    </location>
</feature>
<proteinExistence type="inferred from homology"/>
<evidence type="ECO:0000256" key="2">
    <source>
        <dbReference type="ARBA" id="ARBA00012150"/>
    </source>
</evidence>
<dbReference type="AlphaFoldDB" id="A0A455T6H0"/>
<evidence type="ECO:0000256" key="5">
    <source>
        <dbReference type="PROSITE-ProRule" id="PRU00520"/>
    </source>
</evidence>